<dbReference type="InterPro" id="IPR015798">
    <property type="entry name" value="Cu_amine_oxidase_C"/>
</dbReference>
<evidence type="ECO:0000256" key="1">
    <source>
        <dbReference type="ARBA" id="ARBA00001935"/>
    </source>
</evidence>
<gene>
    <name evidence="14" type="ORF">LENED_005731</name>
</gene>
<accession>A0A1Q3E9S8</accession>
<feature type="modified residue" description="2',4',5'-topaquinone" evidence="8">
    <location>
        <position position="550"/>
    </location>
</feature>
<keyword evidence="6 9" id="KW-0186">Copper</keyword>
<comment type="PTM">
    <text evidence="8 9">Topaquinone (TPQ) is generated by copper-dependent autoxidation of a specific tyrosyl residue.</text>
</comment>
<evidence type="ECO:0000256" key="4">
    <source>
        <dbReference type="ARBA" id="ARBA00022772"/>
    </source>
</evidence>
<dbReference type="Proteomes" id="UP000188533">
    <property type="component" value="Unassembled WGS sequence"/>
</dbReference>
<dbReference type="GO" id="GO:0008131">
    <property type="term" value="F:primary methylamine oxidase activity"/>
    <property type="evidence" value="ECO:0007669"/>
    <property type="project" value="InterPro"/>
</dbReference>
<evidence type="ECO:0000256" key="9">
    <source>
        <dbReference type="RuleBase" id="RU000672"/>
    </source>
</evidence>
<dbReference type="PRINTS" id="PR00766">
    <property type="entry name" value="CUDAOXIDASE"/>
</dbReference>
<keyword evidence="15" id="KW-1185">Reference proteome</keyword>
<feature type="domain" description="Copper amine oxidase catalytic" evidence="11">
    <location>
        <begin position="400"/>
        <end position="797"/>
    </location>
</feature>
<dbReference type="PANTHER" id="PTHR10638">
    <property type="entry name" value="COPPER AMINE OXIDASE"/>
    <property type="match status" value="1"/>
</dbReference>
<dbReference type="FunFam" id="2.70.98.20:FF:000002">
    <property type="entry name" value="Amine oxidase"/>
    <property type="match status" value="1"/>
</dbReference>
<keyword evidence="3 9" id="KW-0479">Metal-binding</keyword>
<dbReference type="InterPro" id="IPR016182">
    <property type="entry name" value="Cu_amine_oxidase_N-reg"/>
</dbReference>
<evidence type="ECO:0000259" key="12">
    <source>
        <dbReference type="Pfam" id="PF02727"/>
    </source>
</evidence>
<evidence type="ECO:0000256" key="3">
    <source>
        <dbReference type="ARBA" id="ARBA00022723"/>
    </source>
</evidence>
<feature type="active site" description="Schiff-base intermediate with substrate; via topaquinone" evidence="7">
    <location>
        <position position="550"/>
    </location>
</feature>
<proteinExistence type="inferred from homology"/>
<evidence type="ECO:0000313" key="14">
    <source>
        <dbReference type="EMBL" id="GAW03973.1"/>
    </source>
</evidence>
<sequence>MLRSTPLGISNTYASSDPQSPITNSIPASPSELCIKSLVVIPSLTPLLSKMLLTHRLAVFLPVWLFLSEVGAKVPRVAHPGSKQAKYLASKRPPTTTAQVSGSFTGAGWSASAPEVSAPYTNVWQELSNDEAADVIAFLHNQTDLNLTAAADAGSWDNSIIRVEILTPNKTDVLPFVDNNQPEPGRWARAAIWVGATIEPYVIEYQIGPLPISSDSVLTSLDWLTTKGTTYQRNYDADEDLTSEFMYNVSSSVQDIVTDLLNGTASGSDDDDLDIWGIDPLWHPTPDTTVQWVTFWRIPSSIFDGETLMPQGLYFEVNTTGRDPSGWSVIGWLYRDVYYNSTESFRAAWEAGELEKSTLNLEGPWIGSDYRGPTTKVGENSTMWASEKAPPVMVPPSGEDGIRYKVDVDNKYVEWMDFSFYVAFRRDSGVRLFDIRYRGERIVYELGLDEALAHYAGNDPVQSGTAYLDTYYGFGPYAFELLAGYDCPTYATFLNSTFHADEVSTTHPNSICLFENDQGYLIQRHSDDAYVASTKNIAFTVRSASTVGNYDYNFDYTFYLDGTIEIVVRASGYIQSAHYYGNDDYGYHIHSGLSGSMHDHVLTFKADIDILGTSNSFANHTVAPVTASYPWSHGMERSTMKLFRSYLDNEDNAKLFWPGNAHSMFMVVNKDAPNEFGEPRGYRIMPSKGSGMHATIQNSSNLLNSMNFATHALYVTKQKDTEPRASNANNDYDTANPVVDFAAFFDGESLDQEDLVVWFNLGMHHVPHTGDLPNTVFTTAQGSMLILPHNYLLHDPSRDSRQTVRIDYNDSGVQAVHTFGADFSNGLVNLSSVVPDFWAYRGDIDVRKFPYDPQHPYNDTESIV</sequence>
<dbReference type="AlphaFoldDB" id="A0A1Q3E9S8"/>
<dbReference type="EC" id="1.4.3.-" evidence="9"/>
<comment type="cofactor">
    <cofactor evidence="9">
        <name>Cu cation</name>
        <dbReference type="ChEBI" id="CHEBI:23378"/>
    </cofactor>
    <text evidence="9">Contains 1 topaquinone per subunit.</text>
</comment>
<evidence type="ECO:0000256" key="2">
    <source>
        <dbReference type="ARBA" id="ARBA00007983"/>
    </source>
</evidence>
<dbReference type="SUPFAM" id="SSF54416">
    <property type="entry name" value="Amine oxidase N-terminal region"/>
    <property type="match status" value="2"/>
</dbReference>
<dbReference type="Pfam" id="PF09248">
    <property type="entry name" value="DUF1965"/>
    <property type="match status" value="1"/>
</dbReference>
<evidence type="ECO:0000259" key="13">
    <source>
        <dbReference type="Pfam" id="PF09248"/>
    </source>
</evidence>
<feature type="domain" description="DUF1965" evidence="13">
    <location>
        <begin position="306"/>
        <end position="372"/>
    </location>
</feature>
<feature type="region of interest" description="Disordered" evidence="10">
    <location>
        <begin position="1"/>
        <end position="22"/>
    </location>
</feature>
<comment type="cofactor">
    <cofactor evidence="1">
        <name>Cu cation</name>
        <dbReference type="ChEBI" id="CHEBI:23378"/>
    </cofactor>
</comment>
<evidence type="ECO:0000256" key="7">
    <source>
        <dbReference type="PIRSR" id="PIRSR600269-50"/>
    </source>
</evidence>
<dbReference type="InterPro" id="IPR000269">
    <property type="entry name" value="Cu_amine_oxidase"/>
</dbReference>
<reference evidence="14 15" key="2">
    <citation type="submission" date="2017-02" db="EMBL/GenBank/DDBJ databases">
        <title>A genome survey and senescence transcriptome analysis in Lentinula edodes.</title>
        <authorList>
            <person name="Sakamoto Y."/>
            <person name="Nakade K."/>
            <person name="Sato S."/>
            <person name="Yoshida Y."/>
            <person name="Miyazaki K."/>
            <person name="Natsume S."/>
            <person name="Konno N."/>
        </authorList>
    </citation>
    <scope>NUCLEOTIDE SEQUENCE [LARGE SCALE GENOMIC DNA]</scope>
    <source>
        <strain evidence="14 15">NBRC 111202</strain>
    </source>
</reference>
<dbReference type="SUPFAM" id="SSF49998">
    <property type="entry name" value="Amine oxidase catalytic domain"/>
    <property type="match status" value="1"/>
</dbReference>
<evidence type="ECO:0000256" key="10">
    <source>
        <dbReference type="SAM" id="MobiDB-lite"/>
    </source>
</evidence>
<name>A0A1Q3E9S8_LENED</name>
<dbReference type="InterPro" id="IPR015328">
    <property type="entry name" value="DUF1965"/>
</dbReference>
<dbReference type="GO" id="GO:0048038">
    <property type="term" value="F:quinone binding"/>
    <property type="evidence" value="ECO:0007669"/>
    <property type="project" value="InterPro"/>
</dbReference>
<dbReference type="InterPro" id="IPR036460">
    <property type="entry name" value="Cu_amine_oxidase_C_sf"/>
</dbReference>
<evidence type="ECO:0000256" key="5">
    <source>
        <dbReference type="ARBA" id="ARBA00023002"/>
    </source>
</evidence>
<dbReference type="STRING" id="5353.A0A1Q3E9S8"/>
<feature type="domain" description="Copper amine oxidase N2-terminal" evidence="12">
    <location>
        <begin position="135"/>
        <end position="211"/>
    </location>
</feature>
<feature type="compositionally biased region" description="Polar residues" evidence="10">
    <location>
        <begin position="7"/>
        <end position="22"/>
    </location>
</feature>
<keyword evidence="4 7" id="KW-0801">TPQ</keyword>
<evidence type="ECO:0000256" key="6">
    <source>
        <dbReference type="ARBA" id="ARBA00023008"/>
    </source>
</evidence>
<dbReference type="GO" id="GO:0005507">
    <property type="term" value="F:copper ion binding"/>
    <property type="evidence" value="ECO:0007669"/>
    <property type="project" value="InterPro"/>
</dbReference>
<dbReference type="PANTHER" id="PTHR10638:SF20">
    <property type="entry name" value="AMINE OXIDASE"/>
    <property type="match status" value="1"/>
</dbReference>
<dbReference type="Gene3D" id="3.10.450.40">
    <property type="match status" value="2"/>
</dbReference>
<dbReference type="EMBL" id="BDGU01000170">
    <property type="protein sequence ID" value="GAW03973.1"/>
    <property type="molecule type" value="Genomic_DNA"/>
</dbReference>
<dbReference type="GO" id="GO:0009308">
    <property type="term" value="P:amine metabolic process"/>
    <property type="evidence" value="ECO:0007669"/>
    <property type="project" value="UniProtKB-UniRule"/>
</dbReference>
<keyword evidence="5 9" id="KW-0560">Oxidoreductase</keyword>
<evidence type="ECO:0000259" key="11">
    <source>
        <dbReference type="Pfam" id="PF01179"/>
    </source>
</evidence>
<comment type="similarity">
    <text evidence="2 9">Belongs to the copper/topaquinone oxidase family.</text>
</comment>
<protein>
    <recommendedName>
        <fullName evidence="9">Amine oxidase</fullName>
        <ecNumber evidence="9">1.4.3.-</ecNumber>
    </recommendedName>
</protein>
<reference evidence="14 15" key="1">
    <citation type="submission" date="2016-08" db="EMBL/GenBank/DDBJ databases">
        <authorList>
            <consortium name="Lentinula edodes genome sequencing consortium"/>
            <person name="Sakamoto Y."/>
            <person name="Nakade K."/>
            <person name="Sato S."/>
            <person name="Yoshida Y."/>
            <person name="Miyazaki K."/>
            <person name="Natsume S."/>
            <person name="Konno N."/>
        </authorList>
    </citation>
    <scope>NUCLEOTIDE SEQUENCE [LARGE SCALE GENOMIC DNA]</scope>
    <source>
        <strain evidence="14 15">NBRC 111202</strain>
    </source>
</reference>
<evidence type="ECO:0000313" key="15">
    <source>
        <dbReference type="Proteomes" id="UP000188533"/>
    </source>
</evidence>
<organism evidence="14 15">
    <name type="scientific">Lentinula edodes</name>
    <name type="common">Shiitake mushroom</name>
    <name type="synonym">Lentinus edodes</name>
    <dbReference type="NCBI Taxonomy" id="5353"/>
    <lineage>
        <taxon>Eukaryota</taxon>
        <taxon>Fungi</taxon>
        <taxon>Dikarya</taxon>
        <taxon>Basidiomycota</taxon>
        <taxon>Agaricomycotina</taxon>
        <taxon>Agaricomycetes</taxon>
        <taxon>Agaricomycetidae</taxon>
        <taxon>Agaricales</taxon>
        <taxon>Marasmiineae</taxon>
        <taxon>Omphalotaceae</taxon>
        <taxon>Lentinula</taxon>
    </lineage>
</organism>
<evidence type="ECO:0000256" key="8">
    <source>
        <dbReference type="PIRSR" id="PIRSR600269-51"/>
    </source>
</evidence>
<feature type="active site" description="Proton acceptor" evidence="7">
    <location>
        <position position="469"/>
    </location>
</feature>
<dbReference type="Gene3D" id="2.70.98.20">
    <property type="entry name" value="Copper amine oxidase, catalytic domain"/>
    <property type="match status" value="1"/>
</dbReference>
<dbReference type="InterPro" id="IPR015800">
    <property type="entry name" value="Cu_amine_oxidase_N2"/>
</dbReference>
<dbReference type="GO" id="GO:0005886">
    <property type="term" value="C:plasma membrane"/>
    <property type="evidence" value="ECO:0007669"/>
    <property type="project" value="TreeGrafter"/>
</dbReference>
<comment type="caution">
    <text evidence="14">The sequence shown here is derived from an EMBL/GenBank/DDBJ whole genome shotgun (WGS) entry which is preliminary data.</text>
</comment>
<dbReference type="Pfam" id="PF01179">
    <property type="entry name" value="Cu_amine_oxid"/>
    <property type="match status" value="1"/>
</dbReference>
<dbReference type="Pfam" id="PF02727">
    <property type="entry name" value="Cu_amine_oxidN2"/>
    <property type="match status" value="1"/>
</dbReference>